<reference evidence="1" key="2">
    <citation type="submission" date="2024-07" db="EMBL/GenBank/DDBJ databases">
        <title>Streptomyces haneummycinica sp. nov., a new antibiotic-producing actinobacterium isolated from marine sediment.</title>
        <authorList>
            <person name="Uemura M."/>
            <person name="Hamada M."/>
            <person name="Hirano S."/>
            <person name="Kobayashi K."/>
            <person name="Ohshiro T."/>
            <person name="Kobayashi T."/>
            <person name="Terahara T."/>
        </authorList>
    </citation>
    <scope>NUCLEOTIDE SEQUENCE</scope>
    <source>
        <strain evidence="1">KM77-8</strain>
    </source>
</reference>
<name>A0AAT9HJP7_9ACTN</name>
<organism evidence="1">
    <name type="scientific">Streptomyces haneummycinicus</name>
    <dbReference type="NCBI Taxonomy" id="3074435"/>
    <lineage>
        <taxon>Bacteria</taxon>
        <taxon>Bacillati</taxon>
        <taxon>Actinomycetota</taxon>
        <taxon>Actinomycetes</taxon>
        <taxon>Kitasatosporales</taxon>
        <taxon>Streptomycetaceae</taxon>
        <taxon>Streptomyces</taxon>
    </lineage>
</organism>
<dbReference type="Gene3D" id="3.40.710.10">
    <property type="entry name" value="DD-peptidase/beta-lactamase superfamily"/>
    <property type="match status" value="1"/>
</dbReference>
<sequence>MTSHPLPASGPAAQGVDASGVHAFLDALEAAPDIEPHGLMILRHGRLVASGWWAPCTAGRPQLLYSLSKSFTATAAALAEGRG</sequence>
<dbReference type="EMBL" id="AP035768">
    <property type="protein sequence ID" value="BFO17637.1"/>
    <property type="molecule type" value="Genomic_DNA"/>
</dbReference>
<evidence type="ECO:0008006" key="2">
    <source>
        <dbReference type="Google" id="ProtNLM"/>
    </source>
</evidence>
<reference evidence="1" key="1">
    <citation type="submission" date="2024-06" db="EMBL/GenBank/DDBJ databases">
        <authorList>
            <consortium name="consrtm"/>
            <person name="Uemura M."/>
            <person name="Terahara T."/>
        </authorList>
    </citation>
    <scope>NUCLEOTIDE SEQUENCE</scope>
    <source>
        <strain evidence="1">KM77-8</strain>
    </source>
</reference>
<dbReference type="SUPFAM" id="SSF56601">
    <property type="entry name" value="beta-lactamase/transpeptidase-like"/>
    <property type="match status" value="1"/>
</dbReference>
<gene>
    <name evidence="1" type="ORF">SHKM778_40250</name>
</gene>
<evidence type="ECO:0000313" key="1">
    <source>
        <dbReference type="EMBL" id="BFO17637.1"/>
    </source>
</evidence>
<dbReference type="InterPro" id="IPR012338">
    <property type="entry name" value="Beta-lactam/transpept-like"/>
</dbReference>
<proteinExistence type="predicted"/>
<protein>
    <recommendedName>
        <fullName evidence="2">Serine hydrolase</fullName>
    </recommendedName>
</protein>
<accession>A0AAT9HJP7</accession>
<dbReference type="AlphaFoldDB" id="A0AAT9HJP7"/>